<dbReference type="OrthoDB" id="2971697at2"/>
<evidence type="ECO:0008006" key="4">
    <source>
        <dbReference type="Google" id="ProtNLM"/>
    </source>
</evidence>
<comment type="caution">
    <text evidence="2">The sequence shown here is derived from an EMBL/GenBank/DDBJ whole genome shotgun (WGS) entry which is preliminary data.</text>
</comment>
<accession>A0A2S5GDE4</accession>
<protein>
    <recommendedName>
        <fullName evidence="4">DNA-directed RNA polymerase subunit beta</fullName>
    </recommendedName>
</protein>
<keyword evidence="3" id="KW-1185">Reference proteome</keyword>
<evidence type="ECO:0000313" key="3">
    <source>
        <dbReference type="Proteomes" id="UP000239047"/>
    </source>
</evidence>
<dbReference type="RefSeq" id="WP_104057727.1">
    <property type="nucleotide sequence ID" value="NZ_PREZ01000003.1"/>
</dbReference>
<evidence type="ECO:0000313" key="2">
    <source>
        <dbReference type="EMBL" id="PPA70978.1"/>
    </source>
</evidence>
<name>A0A2S5GDE4_9BACL</name>
<keyword evidence="1" id="KW-0472">Membrane</keyword>
<dbReference type="AlphaFoldDB" id="A0A2S5GDE4"/>
<dbReference type="EMBL" id="PREZ01000003">
    <property type="protein sequence ID" value="PPA70978.1"/>
    <property type="molecule type" value="Genomic_DNA"/>
</dbReference>
<gene>
    <name evidence="2" type="ORF">C4B60_09350</name>
</gene>
<dbReference type="Proteomes" id="UP000239047">
    <property type="component" value="Unassembled WGS sequence"/>
</dbReference>
<feature type="transmembrane region" description="Helical" evidence="1">
    <location>
        <begin position="12"/>
        <end position="30"/>
    </location>
</feature>
<evidence type="ECO:0000256" key="1">
    <source>
        <dbReference type="SAM" id="Phobius"/>
    </source>
</evidence>
<organism evidence="2 3">
    <name type="scientific">Jeotgalibacillus proteolyticus</name>
    <dbReference type="NCBI Taxonomy" id="2082395"/>
    <lineage>
        <taxon>Bacteria</taxon>
        <taxon>Bacillati</taxon>
        <taxon>Bacillota</taxon>
        <taxon>Bacilli</taxon>
        <taxon>Bacillales</taxon>
        <taxon>Caryophanaceae</taxon>
        <taxon>Jeotgalibacillus</taxon>
    </lineage>
</organism>
<proteinExistence type="predicted"/>
<keyword evidence="1" id="KW-1133">Transmembrane helix</keyword>
<keyword evidence="1" id="KW-0812">Transmembrane</keyword>
<sequence>MSNSAWKEKIEYYAISVTIFLLFFGAIYISGATYGDGWDTINITFSWDMLNVKELKKVLSLE</sequence>
<reference evidence="2 3" key="1">
    <citation type="submission" date="2018-02" db="EMBL/GenBank/DDBJ databases">
        <title>Jeotgalibacillus proteolyticum sp. nov. a protease producing bacterium isolated from ocean sediments of Laizhou Bay.</title>
        <authorList>
            <person name="Li Y."/>
        </authorList>
    </citation>
    <scope>NUCLEOTIDE SEQUENCE [LARGE SCALE GENOMIC DNA]</scope>
    <source>
        <strain evidence="2 3">22-7</strain>
    </source>
</reference>